<dbReference type="EMBL" id="LDPH01000052">
    <property type="protein sequence ID" value="KLV16607.1"/>
    <property type="molecule type" value="Genomic_DNA"/>
</dbReference>
<comment type="caution">
    <text evidence="2">The sequence shown here is derived from an EMBL/GenBank/DDBJ whole genome shotgun (WGS) entry which is preliminary data.</text>
</comment>
<proteinExistence type="predicted"/>
<protein>
    <recommendedName>
        <fullName evidence="1">DUF2268 domain-containing protein</fullName>
    </recommendedName>
</protein>
<dbReference type="AlphaFoldDB" id="A0A0J1HSE0"/>
<evidence type="ECO:0000259" key="1">
    <source>
        <dbReference type="Pfam" id="PF10026"/>
    </source>
</evidence>
<name>A0A0J1HSE0_NIACI</name>
<gene>
    <name evidence="2" type="ORF">ABW02_25165</name>
</gene>
<accession>A0A0J1HSE0</accession>
<dbReference type="InterPro" id="IPR018728">
    <property type="entry name" value="DUF2268"/>
</dbReference>
<sequence>MFTIFLLSSCQQNEIVEQEKKVKEGLTYSFQHPETGQSYHIIHVYKLYENFEKRIKEDVNMSESQVFEEEVINPIYEACYQDAEYFTETVKAPENREEVNNIIQTMDVKAINSAIEESLIKSSNYIPSNQKTNICIYPTEATKSTTLMFTEGAGKISVLYNELFNEETLKAGIAHEYHHSVWTEMYFNNSHSHTVLDNLILEGKAVIFEKLVYPDISLTTINYNFNKDDWNQIEPDLFQEDPYRAAEIISGGNGLPYNYGYNVGYQMMRSYLDLHPDLTPQEWTALGAREIYEEGKYNEHYQ</sequence>
<evidence type="ECO:0000313" key="2">
    <source>
        <dbReference type="EMBL" id="KLV16607.1"/>
    </source>
</evidence>
<evidence type="ECO:0000313" key="3">
    <source>
        <dbReference type="Proteomes" id="UP000036045"/>
    </source>
</evidence>
<keyword evidence="3" id="KW-1185">Reference proteome</keyword>
<feature type="domain" description="DUF2268" evidence="1">
    <location>
        <begin position="113"/>
        <end position="292"/>
    </location>
</feature>
<organism evidence="2 3">
    <name type="scientific">Niallia circulans</name>
    <name type="common">Bacillus circulans</name>
    <dbReference type="NCBI Taxonomy" id="1397"/>
    <lineage>
        <taxon>Bacteria</taxon>
        <taxon>Bacillati</taxon>
        <taxon>Bacillota</taxon>
        <taxon>Bacilli</taxon>
        <taxon>Bacillales</taxon>
        <taxon>Bacillaceae</taxon>
        <taxon>Niallia</taxon>
    </lineage>
</organism>
<dbReference type="Pfam" id="PF10026">
    <property type="entry name" value="DUF2268"/>
    <property type="match status" value="1"/>
</dbReference>
<dbReference type="PATRIC" id="fig|1397.4.peg.4570"/>
<dbReference type="Proteomes" id="UP000036045">
    <property type="component" value="Unassembled WGS sequence"/>
</dbReference>
<reference evidence="2 3" key="1">
    <citation type="submission" date="2015-05" db="EMBL/GenBank/DDBJ databases">
        <title>Whole genome sequence and identification of bacterial endophytes from Costus igneus.</title>
        <authorList>
            <person name="Lee Y.P."/>
            <person name="Gan H.M."/>
            <person name="Eng W."/>
            <person name="Wheatley M.S."/>
            <person name="Caraballo A."/>
            <person name="Polter S."/>
            <person name="Savka M.A."/>
            <person name="Hudson A.O."/>
        </authorList>
    </citation>
    <scope>NUCLEOTIDE SEQUENCE [LARGE SCALE GENOMIC DNA]</scope>
    <source>
        <strain evidence="2 3">RIT379</strain>
    </source>
</reference>